<organism evidence="9 10">
    <name type="scientific">Rubinisphaera italica</name>
    <dbReference type="NCBI Taxonomy" id="2527969"/>
    <lineage>
        <taxon>Bacteria</taxon>
        <taxon>Pseudomonadati</taxon>
        <taxon>Planctomycetota</taxon>
        <taxon>Planctomycetia</taxon>
        <taxon>Planctomycetales</taxon>
        <taxon>Planctomycetaceae</taxon>
        <taxon>Rubinisphaera</taxon>
    </lineage>
</organism>
<evidence type="ECO:0000313" key="9">
    <source>
        <dbReference type="EMBL" id="TWT63567.1"/>
    </source>
</evidence>
<dbReference type="InterPro" id="IPR050256">
    <property type="entry name" value="Glycosyltransferase_2"/>
</dbReference>
<dbReference type="EMBL" id="SJPG01000001">
    <property type="protein sequence ID" value="TWT63567.1"/>
    <property type="molecule type" value="Genomic_DNA"/>
</dbReference>
<feature type="transmembrane region" description="Helical" evidence="7">
    <location>
        <begin position="236"/>
        <end position="257"/>
    </location>
</feature>
<feature type="transmembrane region" description="Helical" evidence="7">
    <location>
        <begin position="269"/>
        <end position="295"/>
    </location>
</feature>
<dbReference type="Proteomes" id="UP000316095">
    <property type="component" value="Unassembled WGS sequence"/>
</dbReference>
<evidence type="ECO:0000256" key="2">
    <source>
        <dbReference type="ARBA" id="ARBA00022676"/>
    </source>
</evidence>
<gene>
    <name evidence="9" type="ORF">Pan54_43210</name>
</gene>
<reference evidence="9 10" key="1">
    <citation type="submission" date="2019-02" db="EMBL/GenBank/DDBJ databases">
        <title>Deep-cultivation of Planctomycetes and their phenomic and genomic characterization uncovers novel biology.</title>
        <authorList>
            <person name="Wiegand S."/>
            <person name="Jogler M."/>
            <person name="Boedeker C."/>
            <person name="Pinto D."/>
            <person name="Vollmers J."/>
            <person name="Rivas-Marin E."/>
            <person name="Kohn T."/>
            <person name="Peeters S.H."/>
            <person name="Heuer A."/>
            <person name="Rast P."/>
            <person name="Oberbeckmann S."/>
            <person name="Bunk B."/>
            <person name="Jeske O."/>
            <person name="Meyerdierks A."/>
            <person name="Storesund J.E."/>
            <person name="Kallscheuer N."/>
            <person name="Luecker S."/>
            <person name="Lage O.M."/>
            <person name="Pohl T."/>
            <person name="Merkel B.J."/>
            <person name="Hornburger P."/>
            <person name="Mueller R.-W."/>
            <person name="Bruemmer F."/>
            <person name="Labrenz M."/>
            <person name="Spormann A.M."/>
            <person name="Op Den Camp H."/>
            <person name="Overmann J."/>
            <person name="Amann R."/>
            <person name="Jetten M.S.M."/>
            <person name="Mascher T."/>
            <person name="Medema M.H."/>
            <person name="Devos D.P."/>
            <person name="Kaster A.-K."/>
            <person name="Ovreas L."/>
            <person name="Rohde M."/>
            <person name="Galperin M.Y."/>
            <person name="Jogler C."/>
        </authorList>
    </citation>
    <scope>NUCLEOTIDE SEQUENCE [LARGE SCALE GENOMIC DNA]</scope>
    <source>
        <strain evidence="9 10">Pan54</strain>
    </source>
</reference>
<keyword evidence="5 7" id="KW-1133">Transmembrane helix</keyword>
<keyword evidence="4 7" id="KW-0812">Transmembrane</keyword>
<accession>A0A5C5XK31</accession>
<dbReference type="InterPro" id="IPR001173">
    <property type="entry name" value="Glyco_trans_2-like"/>
</dbReference>
<dbReference type="Gene3D" id="3.90.550.10">
    <property type="entry name" value="Spore Coat Polysaccharide Biosynthesis Protein SpsA, Chain A"/>
    <property type="match status" value="1"/>
</dbReference>
<dbReference type="AlphaFoldDB" id="A0A5C5XK31"/>
<evidence type="ECO:0000256" key="3">
    <source>
        <dbReference type="ARBA" id="ARBA00022679"/>
    </source>
</evidence>
<keyword evidence="2" id="KW-0328">Glycosyltransferase</keyword>
<evidence type="ECO:0000259" key="8">
    <source>
        <dbReference type="Pfam" id="PF00535"/>
    </source>
</evidence>
<protein>
    <recommendedName>
        <fullName evidence="8">Glycosyltransferase 2-like domain-containing protein</fullName>
    </recommendedName>
</protein>
<dbReference type="InterPro" id="IPR029044">
    <property type="entry name" value="Nucleotide-diphossugar_trans"/>
</dbReference>
<name>A0A5C5XK31_9PLAN</name>
<comment type="subcellular location">
    <subcellularLocation>
        <location evidence="1">Membrane</location>
        <topology evidence="1">Multi-pass membrane protein</topology>
    </subcellularLocation>
</comment>
<keyword evidence="6 7" id="KW-0472">Membrane</keyword>
<dbReference type="OrthoDB" id="9807778at2"/>
<dbReference type="PANTHER" id="PTHR48090:SF1">
    <property type="entry name" value="PROPHAGE BACTOPRENOL GLUCOSYL TRANSFERASE HOMOLOG"/>
    <property type="match status" value="1"/>
</dbReference>
<dbReference type="CDD" id="cd04187">
    <property type="entry name" value="DPM1_like_bac"/>
    <property type="match status" value="1"/>
</dbReference>
<dbReference type="GO" id="GO:0016757">
    <property type="term" value="F:glycosyltransferase activity"/>
    <property type="evidence" value="ECO:0007669"/>
    <property type="project" value="UniProtKB-KW"/>
</dbReference>
<evidence type="ECO:0000256" key="5">
    <source>
        <dbReference type="ARBA" id="ARBA00022989"/>
    </source>
</evidence>
<evidence type="ECO:0000256" key="6">
    <source>
        <dbReference type="ARBA" id="ARBA00023136"/>
    </source>
</evidence>
<keyword evidence="10" id="KW-1185">Reference proteome</keyword>
<evidence type="ECO:0000313" key="10">
    <source>
        <dbReference type="Proteomes" id="UP000316095"/>
    </source>
</evidence>
<dbReference type="PANTHER" id="PTHR48090">
    <property type="entry name" value="UNDECAPRENYL-PHOSPHATE 4-DEOXY-4-FORMAMIDO-L-ARABINOSE TRANSFERASE-RELATED"/>
    <property type="match status" value="1"/>
</dbReference>
<evidence type="ECO:0000256" key="4">
    <source>
        <dbReference type="ARBA" id="ARBA00022692"/>
    </source>
</evidence>
<comment type="caution">
    <text evidence="9">The sequence shown here is derived from an EMBL/GenBank/DDBJ whole genome shotgun (WGS) entry which is preliminary data.</text>
</comment>
<evidence type="ECO:0000256" key="1">
    <source>
        <dbReference type="ARBA" id="ARBA00004141"/>
    </source>
</evidence>
<feature type="domain" description="Glycosyltransferase 2-like" evidence="8">
    <location>
        <begin position="13"/>
        <end position="173"/>
    </location>
</feature>
<dbReference type="GO" id="GO:0005886">
    <property type="term" value="C:plasma membrane"/>
    <property type="evidence" value="ECO:0007669"/>
    <property type="project" value="TreeGrafter"/>
</dbReference>
<evidence type="ECO:0000256" key="7">
    <source>
        <dbReference type="SAM" id="Phobius"/>
    </source>
</evidence>
<dbReference type="RefSeq" id="WP_146505295.1">
    <property type="nucleotide sequence ID" value="NZ_SJPG01000001.1"/>
</dbReference>
<sequence length="355" mass="39538">MNLNRTPSAAFISVVLPVYNELQALPTLVERISSTLDAGHWRYEIVFVNDGSTDGSTQELSRLSLVHDFVRIVSFSRNFGHQAAVQAGMMAAQGDAIILMDSDLQDDPNALTDFLAAWQQDFDIVYAVRTKRKEHACKRFLFDSFYRILNAISSVPIPVDAGNFSLLDRRVVETINALPERDRYFPGLRSWAGFRQTGIEVERCARYDDVPRVSMLGLFRLAKTAMFSFSNVPLTMFYAIGGLSFCVCLILATYALYHKLVTGDAIPGWTSTTIVVSLFGAINSLGIAILGEYAARIYDQVRARPNYIVDEIAQQNRIASTAVANPVQNSIPVTQLLEWLQKNQEHAPEGEPSQS</sequence>
<dbReference type="SUPFAM" id="SSF53448">
    <property type="entry name" value="Nucleotide-diphospho-sugar transferases"/>
    <property type="match status" value="1"/>
</dbReference>
<dbReference type="Pfam" id="PF00535">
    <property type="entry name" value="Glycos_transf_2"/>
    <property type="match status" value="1"/>
</dbReference>
<proteinExistence type="predicted"/>
<keyword evidence="3" id="KW-0808">Transferase</keyword>